<dbReference type="PANTHER" id="PTHR24252:SF8">
    <property type="entry name" value="ACROSIN"/>
    <property type="match status" value="1"/>
</dbReference>
<dbReference type="Proteomes" id="UP000796761">
    <property type="component" value="Unassembled WGS sequence"/>
</dbReference>
<dbReference type="EMBL" id="SWJQ01000990">
    <property type="protein sequence ID" value="TRZ09835.1"/>
    <property type="molecule type" value="Genomic_DNA"/>
</dbReference>
<dbReference type="PROSITE" id="PS50240">
    <property type="entry name" value="TRYPSIN_DOM"/>
    <property type="match status" value="1"/>
</dbReference>
<evidence type="ECO:0000256" key="5">
    <source>
        <dbReference type="SAM" id="SignalP"/>
    </source>
</evidence>
<dbReference type="Pfam" id="PF00089">
    <property type="entry name" value="Trypsin"/>
    <property type="match status" value="1"/>
</dbReference>
<name>A0A8K1G1E5_9PASS</name>
<evidence type="ECO:0000256" key="4">
    <source>
        <dbReference type="ARBA" id="ARBA00023157"/>
    </source>
</evidence>
<dbReference type="GO" id="GO:0006508">
    <property type="term" value="P:proteolysis"/>
    <property type="evidence" value="ECO:0007669"/>
    <property type="project" value="UniProtKB-KW"/>
</dbReference>
<keyword evidence="4" id="KW-1015">Disulfide bond</keyword>
<evidence type="ECO:0000313" key="7">
    <source>
        <dbReference type="EMBL" id="TRZ09835.1"/>
    </source>
</evidence>
<dbReference type="GO" id="GO:0007340">
    <property type="term" value="P:acrosome reaction"/>
    <property type="evidence" value="ECO:0007669"/>
    <property type="project" value="TreeGrafter"/>
</dbReference>
<organism evidence="7 8">
    <name type="scientific">Zosterops borbonicus</name>
    <dbReference type="NCBI Taxonomy" id="364589"/>
    <lineage>
        <taxon>Eukaryota</taxon>
        <taxon>Metazoa</taxon>
        <taxon>Chordata</taxon>
        <taxon>Craniata</taxon>
        <taxon>Vertebrata</taxon>
        <taxon>Euteleostomi</taxon>
        <taxon>Archelosauria</taxon>
        <taxon>Archosauria</taxon>
        <taxon>Dinosauria</taxon>
        <taxon>Saurischia</taxon>
        <taxon>Theropoda</taxon>
        <taxon>Coelurosauria</taxon>
        <taxon>Aves</taxon>
        <taxon>Neognathae</taxon>
        <taxon>Neoaves</taxon>
        <taxon>Telluraves</taxon>
        <taxon>Australaves</taxon>
        <taxon>Passeriformes</taxon>
        <taxon>Sylvioidea</taxon>
        <taxon>Zosteropidae</taxon>
        <taxon>Zosterops</taxon>
    </lineage>
</organism>
<keyword evidence="1" id="KW-0645">Protease</keyword>
<feature type="chain" id="PRO_5035469671" description="Peptidase S1 domain-containing protein" evidence="5">
    <location>
        <begin position="19"/>
        <end position="362"/>
    </location>
</feature>
<dbReference type="AlphaFoldDB" id="A0A8K1G1E5"/>
<dbReference type="CDD" id="cd00190">
    <property type="entry name" value="Tryp_SPc"/>
    <property type="match status" value="1"/>
</dbReference>
<protein>
    <recommendedName>
        <fullName evidence="6">Peptidase S1 domain-containing protein</fullName>
    </recommendedName>
</protein>
<keyword evidence="8" id="KW-1185">Reference proteome</keyword>
<dbReference type="InterPro" id="IPR001254">
    <property type="entry name" value="Trypsin_dom"/>
</dbReference>
<dbReference type="InterPro" id="IPR009003">
    <property type="entry name" value="Peptidase_S1_PA"/>
</dbReference>
<dbReference type="PRINTS" id="PR00722">
    <property type="entry name" value="CHYMOTRYPSIN"/>
</dbReference>
<keyword evidence="3" id="KW-0720">Serine protease</keyword>
<reference evidence="7" key="1">
    <citation type="submission" date="2019-04" db="EMBL/GenBank/DDBJ databases">
        <title>Genome assembly of Zosterops borbonicus 15179.</title>
        <authorList>
            <person name="Leroy T."/>
            <person name="Anselmetti Y."/>
            <person name="Tilak M.-K."/>
            <person name="Nabholz B."/>
        </authorList>
    </citation>
    <scope>NUCLEOTIDE SEQUENCE</scope>
    <source>
        <strain evidence="7">HGM_15179</strain>
        <tissue evidence="7">Muscle</tissue>
    </source>
</reference>
<dbReference type="SUPFAM" id="SSF50494">
    <property type="entry name" value="Trypsin-like serine proteases"/>
    <property type="match status" value="1"/>
</dbReference>
<feature type="signal peptide" evidence="5">
    <location>
        <begin position="1"/>
        <end position="18"/>
    </location>
</feature>
<dbReference type="FunFam" id="2.40.10.10:FF:000003">
    <property type="entry name" value="Transmembrane serine protease 3"/>
    <property type="match status" value="1"/>
</dbReference>
<dbReference type="SMART" id="SM00020">
    <property type="entry name" value="Tryp_SPc"/>
    <property type="match status" value="1"/>
</dbReference>
<gene>
    <name evidence="7" type="ORF">HGM15179_017269</name>
</gene>
<keyword evidence="5" id="KW-0732">Signal</keyword>
<dbReference type="InterPro" id="IPR043504">
    <property type="entry name" value="Peptidase_S1_PA_chymotrypsin"/>
</dbReference>
<dbReference type="GO" id="GO:0004252">
    <property type="term" value="F:serine-type endopeptidase activity"/>
    <property type="evidence" value="ECO:0007669"/>
    <property type="project" value="InterPro"/>
</dbReference>
<evidence type="ECO:0000256" key="2">
    <source>
        <dbReference type="ARBA" id="ARBA00022801"/>
    </source>
</evidence>
<keyword evidence="2" id="KW-0378">Hydrolase</keyword>
<sequence>MALLWLLLLLALAGPVGGTWDSCRGTCGLRPLAFDHNGDYATLGSSATSLVKAGPGVPPGTWPGIVSIQVTLENGTWHMCSGALIHPQWAVTVAQCFRGDGAISVYKVVIGATDLAQPGPKAELRHIQRVLKHQSYVEATARNNIALVELDQPVECSDYIQLGCVPDSSLEVSELKTCYMAGWRASPESAPGPRLLLQEAKVRLIDVQLCNSSRWYGGAVHPQDLCAGYPRGGIDTCQGDIGGPLICKDHVGDYFWLVGLASWGKGCTGEKRPGVFTSTQHFRGWIQVQLGLVSSNPAPTPTEPALTPHTTPMLPPSTALTLTVIEGPPSDSSITISFPKHILLRFFQALKDFLEFLRNKMR</sequence>
<evidence type="ECO:0000259" key="6">
    <source>
        <dbReference type="PROSITE" id="PS50240"/>
    </source>
</evidence>
<dbReference type="OrthoDB" id="6339452at2759"/>
<evidence type="ECO:0000256" key="1">
    <source>
        <dbReference type="ARBA" id="ARBA00022670"/>
    </source>
</evidence>
<dbReference type="InterPro" id="IPR001314">
    <property type="entry name" value="Peptidase_S1A"/>
</dbReference>
<accession>A0A8K1G1E5</accession>
<evidence type="ECO:0000313" key="8">
    <source>
        <dbReference type="Proteomes" id="UP000796761"/>
    </source>
</evidence>
<feature type="domain" description="Peptidase S1" evidence="6">
    <location>
        <begin position="51"/>
        <end position="291"/>
    </location>
</feature>
<dbReference type="Gene3D" id="2.40.10.10">
    <property type="entry name" value="Trypsin-like serine proteases"/>
    <property type="match status" value="2"/>
</dbReference>
<proteinExistence type="predicted"/>
<comment type="caution">
    <text evidence="7">The sequence shown here is derived from an EMBL/GenBank/DDBJ whole genome shotgun (WGS) entry which is preliminary data.</text>
</comment>
<dbReference type="PANTHER" id="PTHR24252">
    <property type="entry name" value="ACROSIN-RELATED"/>
    <property type="match status" value="1"/>
</dbReference>
<evidence type="ECO:0000256" key="3">
    <source>
        <dbReference type="ARBA" id="ARBA00022825"/>
    </source>
</evidence>